<protein>
    <submittedName>
        <fullName evidence="1">Uncharacterized protein</fullName>
    </submittedName>
</protein>
<sequence>MNNHGPDPCPSRPLQWSIQVTKPDGSKQLARDSVLRFIELAFYVSHIPEEFWTSGKFEEPMCIPAVNAIPHRYRYHRHTDIMNFDPRYAKSSLPPFTPATFYSYVEDLRWNSETHTLWHEPSGYDVCIDRPFSHFKASCIRLYDANILPNNTEDLIQSVQDESQFYFIDAATFADYFINGTPLPDVSEFGCLDDSWTEDYADFSDFCDSDSDS</sequence>
<evidence type="ECO:0000313" key="2">
    <source>
        <dbReference type="Proteomes" id="UP001437256"/>
    </source>
</evidence>
<reference evidence="1 2" key="1">
    <citation type="submission" date="2024-05" db="EMBL/GenBank/DDBJ databases">
        <title>A draft genome resource for the thread blight pathogen Marasmius tenuissimus strain MS-2.</title>
        <authorList>
            <person name="Yulfo-Soto G.E."/>
            <person name="Baruah I.K."/>
            <person name="Amoako-Attah I."/>
            <person name="Bukari Y."/>
            <person name="Meinhardt L.W."/>
            <person name="Bailey B.A."/>
            <person name="Cohen S.P."/>
        </authorList>
    </citation>
    <scope>NUCLEOTIDE SEQUENCE [LARGE SCALE GENOMIC DNA]</scope>
    <source>
        <strain evidence="1 2">MS-2</strain>
    </source>
</reference>
<evidence type="ECO:0000313" key="1">
    <source>
        <dbReference type="EMBL" id="KAL0065199.1"/>
    </source>
</evidence>
<organism evidence="1 2">
    <name type="scientific">Marasmius tenuissimus</name>
    <dbReference type="NCBI Taxonomy" id="585030"/>
    <lineage>
        <taxon>Eukaryota</taxon>
        <taxon>Fungi</taxon>
        <taxon>Dikarya</taxon>
        <taxon>Basidiomycota</taxon>
        <taxon>Agaricomycotina</taxon>
        <taxon>Agaricomycetes</taxon>
        <taxon>Agaricomycetidae</taxon>
        <taxon>Agaricales</taxon>
        <taxon>Marasmiineae</taxon>
        <taxon>Marasmiaceae</taxon>
        <taxon>Marasmius</taxon>
    </lineage>
</organism>
<proteinExistence type="predicted"/>
<dbReference type="EMBL" id="JBBXMP010000051">
    <property type="protein sequence ID" value="KAL0065199.1"/>
    <property type="molecule type" value="Genomic_DNA"/>
</dbReference>
<gene>
    <name evidence="1" type="ORF">AAF712_007869</name>
</gene>
<accession>A0ABR2ZWN7</accession>
<keyword evidence="2" id="KW-1185">Reference proteome</keyword>
<dbReference type="Proteomes" id="UP001437256">
    <property type="component" value="Unassembled WGS sequence"/>
</dbReference>
<name>A0ABR2ZWN7_9AGAR</name>
<comment type="caution">
    <text evidence="1">The sequence shown here is derived from an EMBL/GenBank/DDBJ whole genome shotgun (WGS) entry which is preliminary data.</text>
</comment>